<proteinExistence type="predicted"/>
<keyword evidence="1" id="KW-0808">Transferase</keyword>
<keyword evidence="2" id="KW-1185">Reference proteome</keyword>
<evidence type="ECO:0000313" key="2">
    <source>
        <dbReference type="Proteomes" id="UP000814128"/>
    </source>
</evidence>
<comment type="caution">
    <text evidence="1">The sequence shown here is derived from an EMBL/GenBank/DDBJ whole genome shotgun (WGS) entry which is preliminary data.</text>
</comment>
<accession>A0ACB8QWE4</accession>
<dbReference type="Proteomes" id="UP000814128">
    <property type="component" value="Unassembled WGS sequence"/>
</dbReference>
<sequence length="259" mass="30417">EDMWGVPENLDLVKVQESVDRIGFSLNYRSMCRFFSGFFWKHPAIQEYEWIWRLDVDIEWHCDIPYDPFMLMQESGKLYGFQHIAGDPVEVQRSLAANVSEFLAGHPDLIPEGANLRFQWREVEKALSGRAGSEDWTRMTFNNNWEISHRSLWESYLYTAFFQHLDDAGGFFYERWGDAPVHTLGVSFALRKDQVMYFNDTGYQHQGWEYNCPDLPRCGCYKDPASLSCVQAEFSHGVRNDLIEHLLGWTDMSYLWFDA</sequence>
<protein>
    <submittedName>
        <fullName evidence="1">Nucleotide-diphospho-sugar transferase</fullName>
    </submittedName>
</protein>
<organism evidence="1 2">
    <name type="scientific">Vararia minispora EC-137</name>
    <dbReference type="NCBI Taxonomy" id="1314806"/>
    <lineage>
        <taxon>Eukaryota</taxon>
        <taxon>Fungi</taxon>
        <taxon>Dikarya</taxon>
        <taxon>Basidiomycota</taxon>
        <taxon>Agaricomycotina</taxon>
        <taxon>Agaricomycetes</taxon>
        <taxon>Russulales</taxon>
        <taxon>Lachnocladiaceae</taxon>
        <taxon>Vararia</taxon>
    </lineage>
</organism>
<reference evidence="1" key="2">
    <citation type="journal article" date="2022" name="New Phytol.">
        <title>Evolutionary transition to the ectomycorrhizal habit in the genomes of a hyperdiverse lineage of mushroom-forming fungi.</title>
        <authorList>
            <person name="Looney B."/>
            <person name="Miyauchi S."/>
            <person name="Morin E."/>
            <person name="Drula E."/>
            <person name="Courty P.E."/>
            <person name="Kohler A."/>
            <person name="Kuo A."/>
            <person name="LaButti K."/>
            <person name="Pangilinan J."/>
            <person name="Lipzen A."/>
            <person name="Riley R."/>
            <person name="Andreopoulos W."/>
            <person name="He G."/>
            <person name="Johnson J."/>
            <person name="Nolan M."/>
            <person name="Tritt A."/>
            <person name="Barry K.W."/>
            <person name="Grigoriev I.V."/>
            <person name="Nagy L.G."/>
            <person name="Hibbett D."/>
            <person name="Henrissat B."/>
            <person name="Matheny P.B."/>
            <person name="Labbe J."/>
            <person name="Martin F.M."/>
        </authorList>
    </citation>
    <scope>NUCLEOTIDE SEQUENCE</scope>
    <source>
        <strain evidence="1">EC-137</strain>
    </source>
</reference>
<evidence type="ECO:0000313" key="1">
    <source>
        <dbReference type="EMBL" id="KAI0036130.1"/>
    </source>
</evidence>
<feature type="non-terminal residue" evidence="1">
    <location>
        <position position="1"/>
    </location>
</feature>
<dbReference type="EMBL" id="MU273475">
    <property type="protein sequence ID" value="KAI0036130.1"/>
    <property type="molecule type" value="Genomic_DNA"/>
</dbReference>
<name>A0ACB8QWE4_9AGAM</name>
<reference evidence="1" key="1">
    <citation type="submission" date="2021-02" db="EMBL/GenBank/DDBJ databases">
        <authorList>
            <consortium name="DOE Joint Genome Institute"/>
            <person name="Ahrendt S."/>
            <person name="Looney B.P."/>
            <person name="Miyauchi S."/>
            <person name="Morin E."/>
            <person name="Drula E."/>
            <person name="Courty P.E."/>
            <person name="Chicoki N."/>
            <person name="Fauchery L."/>
            <person name="Kohler A."/>
            <person name="Kuo A."/>
            <person name="Labutti K."/>
            <person name="Pangilinan J."/>
            <person name="Lipzen A."/>
            <person name="Riley R."/>
            <person name="Andreopoulos W."/>
            <person name="He G."/>
            <person name="Johnson J."/>
            <person name="Barry K.W."/>
            <person name="Grigoriev I.V."/>
            <person name="Nagy L."/>
            <person name="Hibbett D."/>
            <person name="Henrissat B."/>
            <person name="Matheny P.B."/>
            <person name="Labbe J."/>
            <person name="Martin F."/>
        </authorList>
    </citation>
    <scope>NUCLEOTIDE SEQUENCE</scope>
    <source>
        <strain evidence="1">EC-137</strain>
    </source>
</reference>
<gene>
    <name evidence="1" type="ORF">K488DRAFT_41869</name>
</gene>